<dbReference type="Gene3D" id="3.50.30.50">
    <property type="entry name" value="Putative cyclase"/>
    <property type="match status" value="1"/>
</dbReference>
<name>C3NC65_SACI7</name>
<dbReference type="AlphaFoldDB" id="C3NC65"/>
<dbReference type="Proteomes" id="UP000002308">
    <property type="component" value="Chromosome"/>
</dbReference>
<protein>
    <submittedName>
        <fullName evidence="1">Uncharacterized protein</fullName>
    </submittedName>
</protein>
<evidence type="ECO:0000313" key="2">
    <source>
        <dbReference type="Proteomes" id="UP000002308"/>
    </source>
</evidence>
<dbReference type="GO" id="GO:0019441">
    <property type="term" value="P:L-tryptophan catabolic process to kynurenine"/>
    <property type="evidence" value="ECO:0007669"/>
    <property type="project" value="InterPro"/>
</dbReference>
<dbReference type="HOGENOM" id="CLU_3302921_0_0_2"/>
<dbReference type="InterPro" id="IPR037175">
    <property type="entry name" value="KFase_sf"/>
</dbReference>
<dbReference type="GO" id="GO:0004061">
    <property type="term" value="F:arylformamidase activity"/>
    <property type="evidence" value="ECO:0007669"/>
    <property type="project" value="InterPro"/>
</dbReference>
<sequence length="39" mass="4193">MYLEALAKLLGDKQEFVLIVLPLRLSGATASPLNPIALL</sequence>
<reference evidence="1 2" key="1">
    <citation type="journal article" date="2009" name="Proc. Natl. Acad. Sci. U.S.A.">
        <title>Biogeography of the Sulfolobus islandicus pan-genome.</title>
        <authorList>
            <person name="Reno M.L."/>
            <person name="Held N.L."/>
            <person name="Fields C.J."/>
            <person name="Burke P.V."/>
            <person name="Whitaker R.J."/>
        </authorList>
    </citation>
    <scope>NUCLEOTIDE SEQUENCE [LARGE SCALE GENOMIC DNA]</scope>
    <source>
        <strain evidence="2">Y.G.57.14 / Yellowstone #1</strain>
    </source>
</reference>
<dbReference type="EMBL" id="CP001403">
    <property type="protein sequence ID" value="ACP45073.1"/>
    <property type="molecule type" value="Genomic_DNA"/>
</dbReference>
<dbReference type="KEGG" id="siy:YG5714_3017"/>
<organism evidence="1 2">
    <name type="scientific">Saccharolobus islandicus (strain Y.G.57.14 / Yellowstone #1)</name>
    <name type="common">Sulfolobus islandicus</name>
    <dbReference type="NCBI Taxonomy" id="439386"/>
    <lineage>
        <taxon>Archaea</taxon>
        <taxon>Thermoproteota</taxon>
        <taxon>Thermoprotei</taxon>
        <taxon>Sulfolobales</taxon>
        <taxon>Sulfolobaceae</taxon>
        <taxon>Saccharolobus</taxon>
    </lineage>
</organism>
<proteinExistence type="predicted"/>
<gene>
    <name evidence="1" type="ordered locus">YG5714_3017</name>
</gene>
<evidence type="ECO:0000313" key="1">
    <source>
        <dbReference type="EMBL" id="ACP45073.1"/>
    </source>
</evidence>
<accession>C3NC65</accession>